<dbReference type="Gene3D" id="2.130.10.30">
    <property type="entry name" value="Regulator of chromosome condensation 1/beta-lactamase-inhibitor protein II"/>
    <property type="match status" value="1"/>
</dbReference>
<feature type="compositionally biased region" description="Low complexity" evidence="2">
    <location>
        <begin position="166"/>
        <end position="184"/>
    </location>
</feature>
<dbReference type="EMBL" id="CAUJNA010003558">
    <property type="protein sequence ID" value="CAJ1404848.1"/>
    <property type="molecule type" value="Genomic_DNA"/>
</dbReference>
<feature type="repeat" description="RCC1" evidence="1">
    <location>
        <begin position="13"/>
        <end position="62"/>
    </location>
</feature>
<name>A0AA36JH23_9DINO</name>
<reference evidence="3" key="1">
    <citation type="submission" date="2023-08" db="EMBL/GenBank/DDBJ databases">
        <authorList>
            <person name="Chen Y."/>
            <person name="Shah S."/>
            <person name="Dougan E. K."/>
            <person name="Thang M."/>
            <person name="Chan C."/>
        </authorList>
    </citation>
    <scope>NUCLEOTIDE SEQUENCE</scope>
</reference>
<dbReference type="PROSITE" id="PS50012">
    <property type="entry name" value="RCC1_3"/>
    <property type="match status" value="1"/>
</dbReference>
<dbReference type="InterPro" id="IPR050870">
    <property type="entry name" value="FAST_kinase"/>
</dbReference>
<evidence type="ECO:0000313" key="4">
    <source>
        <dbReference type="Proteomes" id="UP001178507"/>
    </source>
</evidence>
<dbReference type="InterPro" id="IPR009091">
    <property type="entry name" value="RCC1/BLIP-II"/>
</dbReference>
<dbReference type="GO" id="GO:0005759">
    <property type="term" value="C:mitochondrial matrix"/>
    <property type="evidence" value="ECO:0007669"/>
    <property type="project" value="TreeGrafter"/>
</dbReference>
<dbReference type="InterPro" id="IPR000408">
    <property type="entry name" value="Reg_chr_condens"/>
</dbReference>
<dbReference type="GO" id="GO:0003723">
    <property type="term" value="F:RNA binding"/>
    <property type="evidence" value="ECO:0007669"/>
    <property type="project" value="TreeGrafter"/>
</dbReference>
<protein>
    <submittedName>
        <fullName evidence="3">Uncharacterized protein</fullName>
    </submittedName>
</protein>
<evidence type="ECO:0000256" key="1">
    <source>
        <dbReference type="PROSITE-ProRule" id="PRU00235"/>
    </source>
</evidence>
<dbReference type="GO" id="GO:0044528">
    <property type="term" value="P:regulation of mitochondrial mRNA stability"/>
    <property type="evidence" value="ECO:0007669"/>
    <property type="project" value="TreeGrafter"/>
</dbReference>
<dbReference type="SUPFAM" id="SSF50985">
    <property type="entry name" value="RCC1/BLIP-II"/>
    <property type="match status" value="1"/>
</dbReference>
<proteinExistence type="predicted"/>
<dbReference type="PANTHER" id="PTHR21228:SF40">
    <property type="entry name" value="LD45607P"/>
    <property type="match status" value="1"/>
</dbReference>
<sequence>MKSQHSALITQDGRLLTFGTGWFGRLGNGEMQNEYVPALVPMSVLVKEVHCATYHTCIVDQVDRLWVCGRDFLVCRESHNHALSPVLFEPFNQPGEVRCVKSLATCEQHTLVAAYLPRRSSASLSTTTPLAAAPSWAATRLPNRSPAEGAARVASRARRPGRGDAGRTAGAALAAASAGAFARPGRGRRGERRAKTARRAEEMELDDVPLELGAEVLTEPQELSFMIEEIPSRSSSSLIIHHRLGSESQYQAVLKLVEEYLPKFDVYNSAAALHKCAINARDDELAARQIQSDPNFARLFTAAKKQTLARVSDLEATTLTTVLWACARLNIFDSELTTAIAADATTRMNHYSPMSIGLLMFSMGYSGTRPKPSLMKALIAELQGRPDFDTNSLVLIVYACMRLGIRDRRIMEEIGKHIEETQLSDCQPLNLACLCYTYGKLEYWERKAVSALARQLTQVMEDFSPRMLCMSAMGLAQAAGQLEDVDDALDRMKLLVEDRMADLTHREVSTLAFAFGKYALLARERKAAIEGRRLERKKLSVDENTTMEIDPFVKALKDEVIRRDHESWTMTELNLIVYALMRMEHRDEDFLEISALVFQKGAAELMLVEILNILYSYGRLDFLNVSLVERLLQELERRNEYDSFEPSHWATLAYSLAINQVRHEPLMDRIALHFCEHIREYEDQSLQMTLYGLAVLNCRNHGEVVASAAAEELARRDLTNSTLPQGIFAVALLAGPSASLHVMSLMFRPGFWDRDFAELGYTMLYHLMASWQAELKLPVQELVGHTVCRRCYEEATATYMGEQHRRLSDRLRIQQIPHQANCMVSALDGFAEAGVRGDICIPKIKLIIEVEGPQRNTVPLELLMDKLREVGSKLNGGDRGEVLSQAREHVECGLSGSAAFKRRLLRSCGWRVVTVSFDESEEYIADALKKMIKKGPGEDEEVPEAFPDASAYDSIQDFDPALVKPNENDISDFELKLRERHAEAMEKLQLRLLEERENVASASKYSDYLQFRQWQVQLEKEILKEMVEGLAEA</sequence>
<dbReference type="Proteomes" id="UP001178507">
    <property type="component" value="Unassembled WGS sequence"/>
</dbReference>
<organism evidence="3 4">
    <name type="scientific">Effrenium voratum</name>
    <dbReference type="NCBI Taxonomy" id="2562239"/>
    <lineage>
        <taxon>Eukaryota</taxon>
        <taxon>Sar</taxon>
        <taxon>Alveolata</taxon>
        <taxon>Dinophyceae</taxon>
        <taxon>Suessiales</taxon>
        <taxon>Symbiodiniaceae</taxon>
        <taxon>Effrenium</taxon>
    </lineage>
</organism>
<comment type="caution">
    <text evidence="3">The sequence shown here is derived from an EMBL/GenBank/DDBJ whole genome shotgun (WGS) entry which is preliminary data.</text>
</comment>
<accession>A0AA36JH23</accession>
<dbReference type="PANTHER" id="PTHR21228">
    <property type="entry name" value="FAST LEU-RICH DOMAIN-CONTAINING"/>
    <property type="match status" value="1"/>
</dbReference>
<dbReference type="GO" id="GO:0035770">
    <property type="term" value="C:ribonucleoprotein granule"/>
    <property type="evidence" value="ECO:0007669"/>
    <property type="project" value="TreeGrafter"/>
</dbReference>
<dbReference type="AlphaFoldDB" id="A0AA36JH23"/>
<feature type="compositionally biased region" description="Basic residues" evidence="2">
    <location>
        <begin position="185"/>
        <end position="197"/>
    </location>
</feature>
<gene>
    <name evidence="3" type="ORF">EVOR1521_LOCUS27224</name>
</gene>
<evidence type="ECO:0000256" key="2">
    <source>
        <dbReference type="SAM" id="MobiDB-lite"/>
    </source>
</evidence>
<dbReference type="GO" id="GO:0000963">
    <property type="term" value="P:mitochondrial RNA processing"/>
    <property type="evidence" value="ECO:0007669"/>
    <property type="project" value="TreeGrafter"/>
</dbReference>
<evidence type="ECO:0000313" key="3">
    <source>
        <dbReference type="EMBL" id="CAJ1404848.1"/>
    </source>
</evidence>
<keyword evidence="4" id="KW-1185">Reference proteome</keyword>
<dbReference type="Pfam" id="PF00415">
    <property type="entry name" value="RCC1"/>
    <property type="match status" value="1"/>
</dbReference>
<feature type="region of interest" description="Disordered" evidence="2">
    <location>
        <begin position="137"/>
        <end position="202"/>
    </location>
</feature>